<dbReference type="InterPro" id="IPR007450">
    <property type="entry name" value="BamE_dom"/>
</dbReference>
<proteinExistence type="predicted"/>
<keyword evidence="5" id="KW-1185">Reference proteome</keyword>
<protein>
    <submittedName>
        <fullName evidence="4">Outer membrane protein assembly factor BamE</fullName>
    </submittedName>
</protein>
<feature type="domain" description="Outer membrane protein assembly factor BamE" evidence="3">
    <location>
        <begin position="33"/>
        <end position="108"/>
    </location>
</feature>
<accession>A0A2T7UPZ7</accession>
<dbReference type="Pfam" id="PF04355">
    <property type="entry name" value="BamE"/>
    <property type="match status" value="1"/>
</dbReference>
<dbReference type="OrthoDB" id="7203955at2"/>
<evidence type="ECO:0000313" key="4">
    <source>
        <dbReference type="EMBL" id="PVE46681.1"/>
    </source>
</evidence>
<reference evidence="4 5" key="1">
    <citation type="journal article" date="2011" name="Syst. Appl. Microbiol.">
        <title>Defluviimonas denitrificans gen. nov., sp. nov., and Pararhodobacter aggregans gen. nov., sp. nov., non-phototrophic Rhodobacteraceae from the biofilter of a marine aquaculture.</title>
        <authorList>
            <person name="Foesel B.U."/>
            <person name="Drake H.L."/>
            <person name="Schramm A."/>
        </authorList>
    </citation>
    <scope>NUCLEOTIDE SEQUENCE [LARGE SCALE GENOMIC DNA]</scope>
    <source>
        <strain evidence="4 5">D1-19</strain>
    </source>
</reference>
<gene>
    <name evidence="4" type="ORF">DDE23_16180</name>
</gene>
<sequence>MGSGRLTKGRGLIAGLALGVLLAACSPIMRYHGYAPSDEDLAQIQVGRDTRETVAQAIGQPGMGGVMEGSGWYYVQSDWRERGWRAPEEVDRQVVAISFDQGDRVSNIERFGLADGQVVALSRRVTDSGPRPSVMSQVLSALGQFTSLGG</sequence>
<dbReference type="Proteomes" id="UP000244810">
    <property type="component" value="Unassembled WGS sequence"/>
</dbReference>
<dbReference type="InterPro" id="IPR037873">
    <property type="entry name" value="BamE-like"/>
</dbReference>
<dbReference type="AlphaFoldDB" id="A0A2T7UPZ7"/>
<organism evidence="4 5">
    <name type="scientific">Pararhodobacter aggregans</name>
    <dbReference type="NCBI Taxonomy" id="404875"/>
    <lineage>
        <taxon>Bacteria</taxon>
        <taxon>Pseudomonadati</taxon>
        <taxon>Pseudomonadota</taxon>
        <taxon>Alphaproteobacteria</taxon>
        <taxon>Rhodobacterales</taxon>
        <taxon>Paracoccaceae</taxon>
        <taxon>Pararhodobacter</taxon>
    </lineage>
</organism>
<dbReference type="GO" id="GO:0019867">
    <property type="term" value="C:outer membrane"/>
    <property type="evidence" value="ECO:0007669"/>
    <property type="project" value="InterPro"/>
</dbReference>
<dbReference type="PROSITE" id="PS51257">
    <property type="entry name" value="PROKAR_LIPOPROTEIN"/>
    <property type="match status" value="1"/>
</dbReference>
<dbReference type="Gene3D" id="3.30.1450.10">
    <property type="match status" value="1"/>
</dbReference>
<evidence type="ECO:0000313" key="5">
    <source>
        <dbReference type="Proteomes" id="UP000244810"/>
    </source>
</evidence>
<comment type="caution">
    <text evidence="4">The sequence shown here is derived from an EMBL/GenBank/DDBJ whole genome shotgun (WGS) entry which is preliminary data.</text>
</comment>
<name>A0A2T7UPZ7_9RHOB</name>
<evidence type="ECO:0000259" key="3">
    <source>
        <dbReference type="Pfam" id="PF04355"/>
    </source>
</evidence>
<keyword evidence="1" id="KW-0732">Signal</keyword>
<evidence type="ECO:0000256" key="2">
    <source>
        <dbReference type="ARBA" id="ARBA00023136"/>
    </source>
</evidence>
<evidence type="ECO:0000256" key="1">
    <source>
        <dbReference type="ARBA" id="ARBA00022729"/>
    </source>
</evidence>
<dbReference type="EMBL" id="QDDR01000008">
    <property type="protein sequence ID" value="PVE46681.1"/>
    <property type="molecule type" value="Genomic_DNA"/>
</dbReference>
<keyword evidence="2" id="KW-0472">Membrane</keyword>